<name>A0A9P4LPU8_9PLEO</name>
<evidence type="ECO:0000313" key="2">
    <source>
        <dbReference type="EMBL" id="KAF2032580.1"/>
    </source>
</evidence>
<comment type="caution">
    <text evidence="2">The sequence shown here is derived from an EMBL/GenBank/DDBJ whole genome shotgun (WGS) entry which is preliminary data.</text>
</comment>
<dbReference type="EMBL" id="ML978172">
    <property type="protein sequence ID" value="KAF2032580.1"/>
    <property type="molecule type" value="Genomic_DNA"/>
</dbReference>
<sequence length="325" mass="36884">MSTLVSSVCTVEPARLLSALDADDTVNLVQPAADLACLCVPRRSPRVHSPSHTSSQQVPTSQNSLETLPVEIINQILSYLTHPRSRLPGLSETQSSHEFSRKAKLETKCREDLTTPADSNRWAADLFDWNSLQHPFHVLSLSSRRCHDFVEGYCAHLVRSCNMFNLPFTQFDQLGPRSVWPDLSDIVYRRLWLQHAPRTCIYCYAVLDNYPFPLIKRVIAACEDCFYRQTLSVDEVVKQYHISEATVRSSPALRSIPNAVWVLRIDVEALALQLYGTRAFHDVRGEQPGKPCTICAITRFIPDSRRTTPGDNQRNARRLKRPVRA</sequence>
<gene>
    <name evidence="2" type="ORF">EK21DRAFT_60673</name>
</gene>
<feature type="region of interest" description="Disordered" evidence="1">
    <location>
        <begin position="305"/>
        <end position="325"/>
    </location>
</feature>
<keyword evidence="3" id="KW-1185">Reference proteome</keyword>
<accession>A0A9P4LPU8</accession>
<dbReference type="OrthoDB" id="3718497at2759"/>
<protein>
    <submittedName>
        <fullName evidence="2">Uncharacterized protein</fullName>
    </submittedName>
</protein>
<dbReference type="AlphaFoldDB" id="A0A9P4LPU8"/>
<evidence type="ECO:0000313" key="3">
    <source>
        <dbReference type="Proteomes" id="UP000799777"/>
    </source>
</evidence>
<evidence type="ECO:0000256" key="1">
    <source>
        <dbReference type="SAM" id="MobiDB-lite"/>
    </source>
</evidence>
<organism evidence="2 3">
    <name type="scientific">Setomelanomma holmii</name>
    <dbReference type="NCBI Taxonomy" id="210430"/>
    <lineage>
        <taxon>Eukaryota</taxon>
        <taxon>Fungi</taxon>
        <taxon>Dikarya</taxon>
        <taxon>Ascomycota</taxon>
        <taxon>Pezizomycotina</taxon>
        <taxon>Dothideomycetes</taxon>
        <taxon>Pleosporomycetidae</taxon>
        <taxon>Pleosporales</taxon>
        <taxon>Pleosporineae</taxon>
        <taxon>Phaeosphaeriaceae</taxon>
        <taxon>Setomelanomma</taxon>
    </lineage>
</organism>
<dbReference type="Proteomes" id="UP000799777">
    <property type="component" value="Unassembled WGS sequence"/>
</dbReference>
<feature type="compositionally biased region" description="Basic residues" evidence="1">
    <location>
        <begin position="315"/>
        <end position="325"/>
    </location>
</feature>
<proteinExistence type="predicted"/>
<reference evidence="2" key="1">
    <citation type="journal article" date="2020" name="Stud. Mycol.">
        <title>101 Dothideomycetes genomes: a test case for predicting lifestyles and emergence of pathogens.</title>
        <authorList>
            <person name="Haridas S."/>
            <person name="Albert R."/>
            <person name="Binder M."/>
            <person name="Bloem J."/>
            <person name="Labutti K."/>
            <person name="Salamov A."/>
            <person name="Andreopoulos B."/>
            <person name="Baker S."/>
            <person name="Barry K."/>
            <person name="Bills G."/>
            <person name="Bluhm B."/>
            <person name="Cannon C."/>
            <person name="Castanera R."/>
            <person name="Culley D."/>
            <person name="Daum C."/>
            <person name="Ezra D."/>
            <person name="Gonzalez J."/>
            <person name="Henrissat B."/>
            <person name="Kuo A."/>
            <person name="Liang C."/>
            <person name="Lipzen A."/>
            <person name="Lutzoni F."/>
            <person name="Magnuson J."/>
            <person name="Mondo S."/>
            <person name="Nolan M."/>
            <person name="Ohm R."/>
            <person name="Pangilinan J."/>
            <person name="Park H.-J."/>
            <person name="Ramirez L."/>
            <person name="Alfaro M."/>
            <person name="Sun H."/>
            <person name="Tritt A."/>
            <person name="Yoshinaga Y."/>
            <person name="Zwiers L.-H."/>
            <person name="Turgeon B."/>
            <person name="Goodwin S."/>
            <person name="Spatafora J."/>
            <person name="Crous P."/>
            <person name="Grigoriev I."/>
        </authorList>
    </citation>
    <scope>NUCLEOTIDE SEQUENCE</scope>
    <source>
        <strain evidence="2">CBS 110217</strain>
    </source>
</reference>